<dbReference type="EMBL" id="FP929131">
    <property type="protein sequence ID" value="CBX97305.1"/>
    <property type="molecule type" value="Genomic_DNA"/>
</dbReference>
<evidence type="ECO:0000256" key="3">
    <source>
        <dbReference type="ARBA" id="ARBA00007811"/>
    </source>
</evidence>
<feature type="transmembrane region" description="Helical" evidence="13">
    <location>
        <begin position="160"/>
        <end position="178"/>
    </location>
</feature>
<comment type="caution">
    <text evidence="13">Lacks conserved residue(s) required for the propagation of feature annotation.</text>
</comment>
<feature type="transmembrane region" description="Helical" evidence="13">
    <location>
        <begin position="26"/>
        <end position="51"/>
    </location>
</feature>
<dbReference type="OrthoDB" id="46988at2759"/>
<dbReference type="PANTHER" id="PTHR11035">
    <property type="entry name" value="VERY-LONG-CHAIN (3R)-3-HYDROXYACYL-COA DEHYDRATASE"/>
    <property type="match status" value="1"/>
</dbReference>
<evidence type="ECO:0000256" key="13">
    <source>
        <dbReference type="RuleBase" id="RU363109"/>
    </source>
</evidence>
<evidence type="ECO:0000256" key="1">
    <source>
        <dbReference type="ARBA" id="ARBA00004141"/>
    </source>
</evidence>
<proteinExistence type="inferred from homology"/>
<keyword evidence="9 13" id="KW-0443">Lipid metabolism</keyword>
<name>E5A109_LEPMJ</name>
<evidence type="ECO:0000313" key="15">
    <source>
        <dbReference type="Proteomes" id="UP000002668"/>
    </source>
</evidence>
<dbReference type="Pfam" id="PF04387">
    <property type="entry name" value="PTPLA"/>
    <property type="match status" value="1"/>
</dbReference>
<dbReference type="GO" id="GO:0030497">
    <property type="term" value="P:fatty acid elongation"/>
    <property type="evidence" value="ECO:0007669"/>
    <property type="project" value="TreeGrafter"/>
</dbReference>
<sequence length="225" mass="25921">MSHTTNNPPSPPQSTAHMTRYTPRTLYLTAFNTLFSALWASVFVHVVVLIWRGEERGRIFEQTEFGVRWLQSVTVVEILHSWIGLIKSPLPTTALQVGTRIIQVWLIWHTFPLSTAASLAYPALLLAWSVADGIRYAYLALNMHGMAPGWLVWIRYTMFYILYPIGIAAEWWLFYMAVEPGRKINGLIPPVFYFLLALYGPGSYKMYTYMIKQRRKTLGGKQRRS</sequence>
<keyword evidence="8 13" id="KW-1133">Transmembrane helix</keyword>
<evidence type="ECO:0000256" key="5">
    <source>
        <dbReference type="ARBA" id="ARBA00022516"/>
    </source>
</evidence>
<reference evidence="15" key="1">
    <citation type="journal article" date="2011" name="Nat. Commun.">
        <title>Effector diversification within compartments of the Leptosphaeria maculans genome affected by Repeat-Induced Point mutations.</title>
        <authorList>
            <person name="Rouxel T."/>
            <person name="Grandaubert J."/>
            <person name="Hane J.K."/>
            <person name="Hoede C."/>
            <person name="van de Wouw A.P."/>
            <person name="Couloux A."/>
            <person name="Dominguez V."/>
            <person name="Anthouard V."/>
            <person name="Bally P."/>
            <person name="Bourras S."/>
            <person name="Cozijnsen A.J."/>
            <person name="Ciuffetti L.M."/>
            <person name="Degrave A."/>
            <person name="Dilmaghani A."/>
            <person name="Duret L."/>
            <person name="Fudal I."/>
            <person name="Goodwin S.B."/>
            <person name="Gout L."/>
            <person name="Glaser N."/>
            <person name="Linglin J."/>
            <person name="Kema G.H.J."/>
            <person name="Lapalu N."/>
            <person name="Lawrence C.B."/>
            <person name="May K."/>
            <person name="Meyer M."/>
            <person name="Ollivier B."/>
            <person name="Poulain J."/>
            <person name="Schoch C.L."/>
            <person name="Simon A."/>
            <person name="Spatafora J.W."/>
            <person name="Stachowiak A."/>
            <person name="Turgeon B.G."/>
            <person name="Tyler B.M."/>
            <person name="Vincent D."/>
            <person name="Weissenbach J."/>
            <person name="Amselem J."/>
            <person name="Quesneville H."/>
            <person name="Oliver R.P."/>
            <person name="Wincker P."/>
            <person name="Balesdent M.-H."/>
            <person name="Howlett B.J."/>
        </authorList>
    </citation>
    <scope>NUCLEOTIDE SEQUENCE [LARGE SCALE GENOMIC DNA]</scope>
    <source>
        <strain evidence="15">JN3 / isolate v23.1.3 / race Av1-4-5-6-7-8</strain>
    </source>
</reference>
<feature type="transmembrane region" description="Helical" evidence="13">
    <location>
        <begin position="105"/>
        <end position="130"/>
    </location>
</feature>
<comment type="catalytic activity">
    <reaction evidence="13">
        <text>a very-long-chain (3R)-3-hydroxyacyl-CoA = a very-long-chain (2E)-enoyl-CoA + H2O</text>
        <dbReference type="Rhea" id="RHEA:45812"/>
        <dbReference type="ChEBI" id="CHEBI:15377"/>
        <dbReference type="ChEBI" id="CHEBI:83728"/>
        <dbReference type="ChEBI" id="CHEBI:85440"/>
        <dbReference type="EC" id="4.2.1.134"/>
    </reaction>
</comment>
<dbReference type="InParanoid" id="E5A109"/>
<evidence type="ECO:0000256" key="11">
    <source>
        <dbReference type="ARBA" id="ARBA00023160"/>
    </source>
</evidence>
<gene>
    <name evidence="14" type="ORF">LEMA_P104360.1</name>
</gene>
<keyword evidence="5 13" id="KW-0444">Lipid biosynthesis</keyword>
<comment type="pathway">
    <text evidence="2 13">Lipid metabolism; fatty acid biosynthesis.</text>
</comment>
<dbReference type="GO" id="GO:0102158">
    <property type="term" value="F:very-long-chain (3R)-3-hydroxyacyl-CoA dehydratase activity"/>
    <property type="evidence" value="ECO:0007669"/>
    <property type="project" value="UniProtKB-EC"/>
</dbReference>
<dbReference type="eggNOG" id="KOG3187">
    <property type="taxonomic scope" value="Eukaryota"/>
</dbReference>
<dbReference type="EC" id="4.2.1.134" evidence="4 13"/>
<accession>E5A109</accession>
<evidence type="ECO:0000256" key="7">
    <source>
        <dbReference type="ARBA" id="ARBA00022832"/>
    </source>
</evidence>
<dbReference type="GeneID" id="13280854"/>
<dbReference type="GO" id="GO:0042761">
    <property type="term" value="P:very long-chain fatty acid biosynthetic process"/>
    <property type="evidence" value="ECO:0007669"/>
    <property type="project" value="TreeGrafter"/>
</dbReference>
<comment type="similarity">
    <text evidence="3 13">Belongs to the very long-chain fatty acids dehydratase HACD family.</text>
</comment>
<keyword evidence="12 13" id="KW-0456">Lyase</keyword>
<evidence type="ECO:0000256" key="6">
    <source>
        <dbReference type="ARBA" id="ARBA00022692"/>
    </source>
</evidence>
<dbReference type="InterPro" id="IPR007482">
    <property type="entry name" value="Tyr_Pase-like_PTPLA"/>
</dbReference>
<keyword evidence="13" id="KW-0256">Endoplasmic reticulum</keyword>
<evidence type="ECO:0000256" key="10">
    <source>
        <dbReference type="ARBA" id="ARBA00023136"/>
    </source>
</evidence>
<evidence type="ECO:0000313" key="14">
    <source>
        <dbReference type="EMBL" id="CBX97305.1"/>
    </source>
</evidence>
<dbReference type="STRING" id="985895.E5A109"/>
<keyword evidence="15" id="KW-1185">Reference proteome</keyword>
<dbReference type="VEuPathDB" id="FungiDB:LEMA_P104360.1"/>
<dbReference type="Proteomes" id="UP000002668">
    <property type="component" value="Genome"/>
</dbReference>
<dbReference type="PANTHER" id="PTHR11035:SF24">
    <property type="entry name" value="VERY-LONG-CHAIN (3R)-3-HYDROXYACYL-COA DEHYDRATASE"/>
    <property type="match status" value="1"/>
</dbReference>
<keyword evidence="6 13" id="KW-0812">Transmembrane</keyword>
<keyword evidence="7 13" id="KW-0276">Fatty acid metabolism</keyword>
<keyword evidence="10 13" id="KW-0472">Membrane</keyword>
<evidence type="ECO:0000256" key="9">
    <source>
        <dbReference type="ARBA" id="ARBA00023098"/>
    </source>
</evidence>
<evidence type="ECO:0000256" key="2">
    <source>
        <dbReference type="ARBA" id="ARBA00005194"/>
    </source>
</evidence>
<evidence type="ECO:0000256" key="4">
    <source>
        <dbReference type="ARBA" id="ARBA00013122"/>
    </source>
</evidence>
<protein>
    <recommendedName>
        <fullName evidence="4 13">Very-long-chain (3R)-3-hydroxyacyl-CoA dehydratase</fullName>
        <ecNumber evidence="4 13">4.2.1.134</ecNumber>
    </recommendedName>
</protein>
<keyword evidence="11 13" id="KW-0275">Fatty acid biosynthesis</keyword>
<comment type="subcellular location">
    <subcellularLocation>
        <location evidence="13">Endoplasmic reticulum membrane</location>
        <topology evidence="13">Multi-pass membrane protein</topology>
    </subcellularLocation>
    <subcellularLocation>
        <location evidence="1">Membrane</location>
        <topology evidence="1">Multi-pass membrane protein</topology>
    </subcellularLocation>
</comment>
<dbReference type="FunCoup" id="E5A109">
    <property type="interactions" value="490"/>
</dbReference>
<dbReference type="GO" id="GO:0005789">
    <property type="term" value="C:endoplasmic reticulum membrane"/>
    <property type="evidence" value="ECO:0007669"/>
    <property type="project" value="UniProtKB-SubCell"/>
</dbReference>
<dbReference type="GO" id="GO:0030148">
    <property type="term" value="P:sphingolipid biosynthetic process"/>
    <property type="evidence" value="ECO:0007669"/>
    <property type="project" value="TreeGrafter"/>
</dbReference>
<evidence type="ECO:0000256" key="12">
    <source>
        <dbReference type="ARBA" id="ARBA00023239"/>
    </source>
</evidence>
<evidence type="ECO:0000256" key="8">
    <source>
        <dbReference type="ARBA" id="ARBA00022989"/>
    </source>
</evidence>
<dbReference type="OMA" id="SEWWLMY"/>
<dbReference type="HOGENOM" id="CLU_034302_6_1_1"/>
<dbReference type="AlphaFoldDB" id="E5A109"/>
<feature type="transmembrane region" description="Helical" evidence="13">
    <location>
        <begin position="190"/>
        <end position="207"/>
    </location>
</feature>
<organism evidence="15">
    <name type="scientific">Leptosphaeria maculans (strain JN3 / isolate v23.1.3 / race Av1-4-5-6-7-8)</name>
    <name type="common">Blackleg fungus</name>
    <name type="synonym">Phoma lingam</name>
    <dbReference type="NCBI Taxonomy" id="985895"/>
    <lineage>
        <taxon>Eukaryota</taxon>
        <taxon>Fungi</taxon>
        <taxon>Dikarya</taxon>
        <taxon>Ascomycota</taxon>
        <taxon>Pezizomycotina</taxon>
        <taxon>Dothideomycetes</taxon>
        <taxon>Pleosporomycetidae</taxon>
        <taxon>Pleosporales</taxon>
        <taxon>Pleosporineae</taxon>
        <taxon>Leptosphaeriaceae</taxon>
        <taxon>Plenodomus</taxon>
        <taxon>Plenodomus lingam/Leptosphaeria maculans species complex</taxon>
    </lineage>
</organism>
<dbReference type="UniPathway" id="UPA00094"/>
<comment type="function">
    <text evidence="13">Catalyzes the third of the four reactions of the long-chain fatty acids elongation cycle. This endoplasmic reticulum-bound enzymatic process, allows the addition of two carbons to the chain of long- and very long-chain fatty acids/VLCFAs per cycle. This enzyme catalyzes the dehydration of the 3-hydroxyacyl-CoA intermediate into trans-2,3-enoyl-CoA, within each cycle of fatty acid elongation. Thereby, it participates to the production of VLCFAs of different chain lengths that are involved in multiple biological processes as precursors of membrane lipids and lipid mediators.</text>
</comment>